<feature type="coiled-coil region" evidence="1">
    <location>
        <begin position="562"/>
        <end position="589"/>
    </location>
</feature>
<evidence type="ECO:0000256" key="2">
    <source>
        <dbReference type="SAM" id="MobiDB-lite"/>
    </source>
</evidence>
<evidence type="ECO:0000313" key="3">
    <source>
        <dbReference type="EMBL" id="CAD9814145.1"/>
    </source>
</evidence>
<protein>
    <submittedName>
        <fullName evidence="3">Uncharacterized protein</fullName>
    </submittedName>
</protein>
<dbReference type="EMBL" id="HBHQ01008864">
    <property type="protein sequence ID" value="CAD9814145.1"/>
    <property type="molecule type" value="Transcribed_RNA"/>
</dbReference>
<evidence type="ECO:0000256" key="1">
    <source>
        <dbReference type="SAM" id="Coils"/>
    </source>
</evidence>
<feature type="coiled-coil region" evidence="1">
    <location>
        <begin position="442"/>
        <end position="476"/>
    </location>
</feature>
<name>A0A7S2UDB0_9STRA</name>
<sequence length="779" mass="83819">MSLDLGSVDDLLESQETGTLSKSQKKRMKRKAASKKKDTHSDALQSSEAEALNPHVKLRSDLVDRGFTPSQVGAALDEMWELQLPYDQFDAALAFLEQKMNPTAFSTETEADGVSSRAPVDPSPNAKSEGKDKDPPPLVNTTETQPGRTLPRPATAAHAPPPKPKPMDLAAKLDMVASYENLCDAVVALMEWCNKVAKPSEIGDLCAAQRTSALPTIIRRSILECPDEKIFDSSVLPRINNIIGVILRSSGVSSVVIDSNAANLSSVIRQARSVASKITAQSMAIIETLAENVAKSIVKSIARATEMASSESETKTVRQIDEEIDTLASSLVNGAGGIVEIMTKRDTHRIVAEKSSTVMGIIIASSTQTSEMNGGNYDTTERLLDVTTDNLASLVGNNTCESFQMTRTECDNLRMKLEMAQLGTGNQRTTLDTEIGIYTSEQERINARIELLKSELNSLEAKSSMLGSQISEAEAKAEALNQSCTLEVREIKTNLAEQSATLDFEDSARSVLQKLQSFETSLLKAEKKSQENGTFGENVIANKMGIYLVRMRNYFKAEADAVEFLQNRASFLEAEIPNLEREIQECTALGMTTNVHQMTQSLAITRENIAEDYGVVAALRGEAELMRDDITKRIGEFKAALSFDQQSNQTLHVSILNGILAAMSRIGISDSGGIGKYIASMSESGTGAGTLGNGGAAPLDFSGTTVTPVHAHGMNGNTNAEMPVPTIKPPSPPKKFGGWGSSAGSVASKAGGKSLLDIQREELSAKNDVHPEINAAHMN</sequence>
<proteinExistence type="predicted"/>
<feature type="region of interest" description="Disordered" evidence="2">
    <location>
        <begin position="107"/>
        <end position="167"/>
    </location>
</feature>
<feature type="region of interest" description="Disordered" evidence="2">
    <location>
        <begin position="1"/>
        <end position="65"/>
    </location>
</feature>
<keyword evidence="1" id="KW-0175">Coiled coil</keyword>
<organism evidence="3">
    <name type="scientific">Attheya septentrionalis</name>
    <dbReference type="NCBI Taxonomy" id="420275"/>
    <lineage>
        <taxon>Eukaryota</taxon>
        <taxon>Sar</taxon>
        <taxon>Stramenopiles</taxon>
        <taxon>Ochrophyta</taxon>
        <taxon>Bacillariophyta</taxon>
        <taxon>Coscinodiscophyceae</taxon>
        <taxon>Chaetocerotophycidae</taxon>
        <taxon>Chaetocerotales</taxon>
        <taxon>Attheyaceae</taxon>
        <taxon>Attheya</taxon>
    </lineage>
</organism>
<reference evidence="3" key="1">
    <citation type="submission" date="2021-01" db="EMBL/GenBank/DDBJ databases">
        <authorList>
            <person name="Corre E."/>
            <person name="Pelletier E."/>
            <person name="Niang G."/>
            <person name="Scheremetjew M."/>
            <person name="Finn R."/>
            <person name="Kale V."/>
            <person name="Holt S."/>
            <person name="Cochrane G."/>
            <person name="Meng A."/>
            <person name="Brown T."/>
            <person name="Cohen L."/>
        </authorList>
    </citation>
    <scope>NUCLEOTIDE SEQUENCE</scope>
    <source>
        <strain evidence="3">CCMP2084</strain>
    </source>
</reference>
<dbReference type="AlphaFoldDB" id="A0A7S2UDB0"/>
<accession>A0A7S2UDB0</accession>
<feature type="compositionally biased region" description="Basic residues" evidence="2">
    <location>
        <begin position="23"/>
        <end position="34"/>
    </location>
</feature>
<gene>
    <name evidence="3" type="ORF">ASEP1449_LOCUS5970</name>
</gene>